<feature type="repeat" description="NHL" evidence="2">
    <location>
        <begin position="353"/>
        <end position="383"/>
    </location>
</feature>
<evidence type="ECO:0000313" key="4">
    <source>
        <dbReference type="EMBL" id="NYE74845.1"/>
    </source>
</evidence>
<evidence type="ECO:0000256" key="1">
    <source>
        <dbReference type="ARBA" id="ARBA00022737"/>
    </source>
</evidence>
<evidence type="ECO:0000313" key="5">
    <source>
        <dbReference type="Proteomes" id="UP000569914"/>
    </source>
</evidence>
<evidence type="ECO:0000259" key="3">
    <source>
        <dbReference type="Pfam" id="PF25021"/>
    </source>
</evidence>
<dbReference type="InterPro" id="IPR000033">
    <property type="entry name" value="LDLR_classB_rpt"/>
</dbReference>
<name>A0A7Y9IDN4_9ACTN</name>
<dbReference type="AlphaFoldDB" id="A0A7Y9IDN4"/>
<evidence type="ECO:0000256" key="2">
    <source>
        <dbReference type="PROSITE-ProRule" id="PRU00504"/>
    </source>
</evidence>
<dbReference type="InterPro" id="IPR001258">
    <property type="entry name" value="NHL_repeat"/>
</dbReference>
<dbReference type="Pfam" id="PF25021">
    <property type="entry name" value="TEN_NHL"/>
    <property type="match status" value="1"/>
</dbReference>
<feature type="repeat" description="NHL" evidence="2">
    <location>
        <begin position="297"/>
        <end position="327"/>
    </location>
</feature>
<protein>
    <submittedName>
        <fullName evidence="4">Sugar lactone lactonase YvrE</fullName>
    </submittedName>
</protein>
<feature type="domain" description="Teneurin NHL" evidence="3">
    <location>
        <begin position="346"/>
        <end position="436"/>
    </location>
</feature>
<organism evidence="4 5">
    <name type="scientific">Microlunatus parietis</name>
    <dbReference type="NCBI Taxonomy" id="682979"/>
    <lineage>
        <taxon>Bacteria</taxon>
        <taxon>Bacillati</taxon>
        <taxon>Actinomycetota</taxon>
        <taxon>Actinomycetes</taxon>
        <taxon>Propionibacteriales</taxon>
        <taxon>Propionibacteriaceae</taxon>
        <taxon>Microlunatus</taxon>
    </lineage>
</organism>
<keyword evidence="1" id="KW-0677">Repeat</keyword>
<dbReference type="PROSITE" id="PS51125">
    <property type="entry name" value="NHL"/>
    <property type="match status" value="3"/>
</dbReference>
<dbReference type="SMART" id="SM00135">
    <property type="entry name" value="LY"/>
    <property type="match status" value="2"/>
</dbReference>
<sequence length="494" mass="50434">MIMVATISTVTGYGFDQTGFGGPAANVDLRQLGTSSRMLGHNQGIAVDADGRILVSATVNNVVGRIAAPASWTEQPLGEALTAPTGALPWRFYSPSAAAVGAFAATTYQDQSAVHYVATNADRHTVLYLQPTIIAGATGVGRLTVVGSGTVVLNLYNGRVEIYSQTITLSDTPQTLIAEKVFAPGALDFKLRSPIAQERIEAIVFGASIQQRQVTGATAPIAGRMARLGGDGDGGPATEARLNAPAGIAVGPDGTVVIADSYNHRIRAVDPRGRIRTIAGTGESGDGGSSRAVDCRLDHPGGVAVDARGTVYVADTYNHRIRAVSPGGSIRTIAGTGEAGADGARDLATRTRLNHPQGVAVDAAGNVYVADTYNHRILRIHPHGRVSIVAGTGTAGFGGDGGPAAAAQLATPHDVEVAADGTLYVADTLNNRIRRIAGGTIATYSGVGTYGGTGRAGGPASAAQLAHPVGVAADPRSGDLYVVESTQGVLRIQP</sequence>
<proteinExistence type="predicted"/>
<dbReference type="SUPFAM" id="SSF101898">
    <property type="entry name" value="NHL repeat"/>
    <property type="match status" value="1"/>
</dbReference>
<dbReference type="InterPro" id="IPR056822">
    <property type="entry name" value="TEN_NHL"/>
</dbReference>
<keyword evidence="5" id="KW-1185">Reference proteome</keyword>
<gene>
    <name evidence="4" type="ORF">BKA15_006174</name>
</gene>
<reference evidence="4 5" key="1">
    <citation type="submission" date="2020-07" db="EMBL/GenBank/DDBJ databases">
        <title>Sequencing the genomes of 1000 actinobacteria strains.</title>
        <authorList>
            <person name="Klenk H.-P."/>
        </authorList>
    </citation>
    <scope>NUCLEOTIDE SEQUENCE [LARGE SCALE GENOMIC DNA]</scope>
    <source>
        <strain evidence="4 5">DSM 22083</strain>
    </source>
</reference>
<accession>A0A7Y9IDN4</accession>
<dbReference type="Gene3D" id="2.120.10.30">
    <property type="entry name" value="TolB, C-terminal domain"/>
    <property type="match status" value="3"/>
</dbReference>
<dbReference type="PANTHER" id="PTHR46388">
    <property type="entry name" value="NHL REPEAT-CONTAINING PROTEIN 2"/>
    <property type="match status" value="1"/>
</dbReference>
<dbReference type="Pfam" id="PF01436">
    <property type="entry name" value="NHL"/>
    <property type="match status" value="2"/>
</dbReference>
<dbReference type="PANTHER" id="PTHR46388:SF2">
    <property type="entry name" value="NHL REPEAT-CONTAINING PROTEIN 2"/>
    <property type="match status" value="1"/>
</dbReference>
<comment type="caution">
    <text evidence="4">The sequence shown here is derived from an EMBL/GenBank/DDBJ whole genome shotgun (WGS) entry which is preliminary data.</text>
</comment>
<dbReference type="RefSeq" id="WP_179757443.1">
    <property type="nucleotide sequence ID" value="NZ_JACCBU010000001.1"/>
</dbReference>
<dbReference type="InterPro" id="IPR011042">
    <property type="entry name" value="6-blade_b-propeller_TolB-like"/>
</dbReference>
<dbReference type="EMBL" id="JACCBU010000001">
    <property type="protein sequence ID" value="NYE74845.1"/>
    <property type="molecule type" value="Genomic_DNA"/>
</dbReference>
<dbReference type="Proteomes" id="UP000569914">
    <property type="component" value="Unassembled WGS sequence"/>
</dbReference>
<feature type="repeat" description="NHL" evidence="2">
    <location>
        <begin position="242"/>
        <end position="272"/>
    </location>
</feature>